<evidence type="ECO:0008006" key="3">
    <source>
        <dbReference type="Google" id="ProtNLM"/>
    </source>
</evidence>
<keyword evidence="2" id="KW-1185">Reference proteome</keyword>
<name>A0ABW5G3U5_9PSEU</name>
<proteinExistence type="predicted"/>
<organism evidence="1 2">
    <name type="scientific">Amycolatopsis pigmentata</name>
    <dbReference type="NCBI Taxonomy" id="450801"/>
    <lineage>
        <taxon>Bacteria</taxon>
        <taxon>Bacillati</taxon>
        <taxon>Actinomycetota</taxon>
        <taxon>Actinomycetes</taxon>
        <taxon>Pseudonocardiales</taxon>
        <taxon>Pseudonocardiaceae</taxon>
        <taxon>Amycolatopsis</taxon>
    </lineage>
</organism>
<comment type="caution">
    <text evidence="1">The sequence shown here is derived from an EMBL/GenBank/DDBJ whole genome shotgun (WGS) entry which is preliminary data.</text>
</comment>
<dbReference type="RefSeq" id="WP_378267657.1">
    <property type="nucleotide sequence ID" value="NZ_JBHUKR010000013.1"/>
</dbReference>
<dbReference type="EMBL" id="JBHUKR010000013">
    <property type="protein sequence ID" value="MFD2419631.1"/>
    <property type="molecule type" value="Genomic_DNA"/>
</dbReference>
<accession>A0ABW5G3U5</accession>
<gene>
    <name evidence="1" type="ORF">ACFSXZ_25205</name>
</gene>
<sequence length="121" mass="13292">MSDGFLTHVDGLHNVSKTDLPFIIDAVNGARSQLSAASQEQTNAFAGYLYHKDYPYDADFYSRDYPNSSGDFGLGDYVRALIDDLVQGLGDLSAHLGQTQAAILEVANRYREADGLPRYPN</sequence>
<dbReference type="Proteomes" id="UP001597417">
    <property type="component" value="Unassembled WGS sequence"/>
</dbReference>
<evidence type="ECO:0000313" key="1">
    <source>
        <dbReference type="EMBL" id="MFD2419631.1"/>
    </source>
</evidence>
<reference evidence="2" key="1">
    <citation type="journal article" date="2019" name="Int. J. Syst. Evol. Microbiol.">
        <title>The Global Catalogue of Microorganisms (GCM) 10K type strain sequencing project: providing services to taxonomists for standard genome sequencing and annotation.</title>
        <authorList>
            <consortium name="The Broad Institute Genomics Platform"/>
            <consortium name="The Broad Institute Genome Sequencing Center for Infectious Disease"/>
            <person name="Wu L."/>
            <person name="Ma J."/>
        </authorList>
    </citation>
    <scope>NUCLEOTIDE SEQUENCE [LARGE SCALE GENOMIC DNA]</scope>
    <source>
        <strain evidence="2">CGMCC 4.7645</strain>
    </source>
</reference>
<protein>
    <recommendedName>
        <fullName evidence="3">Excreted virulence factor EspC (Type VII ESX diderm)</fullName>
    </recommendedName>
</protein>
<evidence type="ECO:0000313" key="2">
    <source>
        <dbReference type="Proteomes" id="UP001597417"/>
    </source>
</evidence>